<proteinExistence type="inferred from homology"/>
<evidence type="ECO:0000256" key="7">
    <source>
        <dbReference type="ARBA" id="ARBA00022833"/>
    </source>
</evidence>
<dbReference type="GO" id="GO:0016787">
    <property type="term" value="F:hydrolase activity"/>
    <property type="evidence" value="ECO:0007669"/>
    <property type="project" value="UniProtKB-KW"/>
</dbReference>
<keyword evidence="6" id="KW-0347">Helicase</keyword>
<evidence type="ECO:0000256" key="2">
    <source>
        <dbReference type="ARBA" id="ARBA00022723"/>
    </source>
</evidence>
<accession>A0A6A6QIC4</accession>
<evidence type="ECO:0000256" key="9">
    <source>
        <dbReference type="PROSITE-ProRule" id="PRU00175"/>
    </source>
</evidence>
<protein>
    <recommendedName>
        <fullName evidence="16">P-loop containing nucleoside triphosphate hydrolase protein</fullName>
    </recommendedName>
</protein>
<feature type="region of interest" description="Disordered" evidence="10">
    <location>
        <begin position="802"/>
        <end position="841"/>
    </location>
</feature>
<evidence type="ECO:0008006" key="16">
    <source>
        <dbReference type="Google" id="ProtNLM"/>
    </source>
</evidence>
<dbReference type="PROSITE" id="PS51192">
    <property type="entry name" value="HELICASE_ATP_BIND_1"/>
    <property type="match status" value="1"/>
</dbReference>
<feature type="compositionally biased region" description="Polar residues" evidence="10">
    <location>
        <begin position="76"/>
        <end position="85"/>
    </location>
</feature>
<evidence type="ECO:0000313" key="15">
    <source>
        <dbReference type="Proteomes" id="UP000799750"/>
    </source>
</evidence>
<dbReference type="SMART" id="SM00487">
    <property type="entry name" value="DEXDc"/>
    <property type="match status" value="1"/>
</dbReference>
<evidence type="ECO:0000313" key="14">
    <source>
        <dbReference type="EMBL" id="KAF2492188.1"/>
    </source>
</evidence>
<comment type="similarity">
    <text evidence="1">Belongs to the SNF2/RAD54 helicase family.</text>
</comment>
<dbReference type="InterPro" id="IPR049730">
    <property type="entry name" value="SNF2/RAD54-like_C"/>
</dbReference>
<name>A0A6A6QIC4_9PEZI</name>
<gene>
    <name evidence="14" type="ORF">BU16DRAFT_491632</name>
</gene>
<dbReference type="InterPro" id="IPR038718">
    <property type="entry name" value="SNF2-like_sf"/>
</dbReference>
<dbReference type="GO" id="GO:0008094">
    <property type="term" value="F:ATP-dependent activity, acting on DNA"/>
    <property type="evidence" value="ECO:0007669"/>
    <property type="project" value="TreeGrafter"/>
</dbReference>
<dbReference type="PROSITE" id="PS51194">
    <property type="entry name" value="HELICASE_CTER"/>
    <property type="match status" value="1"/>
</dbReference>
<dbReference type="AlphaFoldDB" id="A0A6A6QIC4"/>
<evidence type="ECO:0000256" key="10">
    <source>
        <dbReference type="SAM" id="MobiDB-lite"/>
    </source>
</evidence>
<evidence type="ECO:0000256" key="4">
    <source>
        <dbReference type="ARBA" id="ARBA00022771"/>
    </source>
</evidence>
<dbReference type="PANTHER" id="PTHR45626:SF17">
    <property type="entry name" value="HELICASE-LIKE TRANSCRIPTION FACTOR"/>
    <property type="match status" value="1"/>
</dbReference>
<keyword evidence="4 9" id="KW-0863">Zinc-finger</keyword>
<keyword evidence="3" id="KW-0547">Nucleotide-binding</keyword>
<evidence type="ECO:0000256" key="5">
    <source>
        <dbReference type="ARBA" id="ARBA00022801"/>
    </source>
</evidence>
<keyword evidence="8" id="KW-0067">ATP-binding</keyword>
<dbReference type="GO" id="GO:0004386">
    <property type="term" value="F:helicase activity"/>
    <property type="evidence" value="ECO:0007669"/>
    <property type="project" value="UniProtKB-KW"/>
</dbReference>
<evidence type="ECO:0000256" key="8">
    <source>
        <dbReference type="ARBA" id="ARBA00022840"/>
    </source>
</evidence>
<keyword evidence="5" id="KW-0378">Hydrolase</keyword>
<keyword evidence="2" id="KW-0479">Metal-binding</keyword>
<dbReference type="InterPro" id="IPR014001">
    <property type="entry name" value="Helicase_ATP-bd"/>
</dbReference>
<dbReference type="Pfam" id="PF00176">
    <property type="entry name" value="SNF2-rel_dom"/>
    <property type="match status" value="1"/>
</dbReference>
<dbReference type="InterPro" id="IPR050628">
    <property type="entry name" value="SNF2_RAD54_helicase_TF"/>
</dbReference>
<feature type="compositionally biased region" description="Basic and acidic residues" evidence="10">
    <location>
        <begin position="660"/>
        <end position="675"/>
    </location>
</feature>
<dbReference type="Gene3D" id="3.40.50.10810">
    <property type="entry name" value="Tandem AAA-ATPase domain"/>
    <property type="match status" value="1"/>
</dbReference>
<dbReference type="Proteomes" id="UP000799750">
    <property type="component" value="Unassembled WGS sequence"/>
</dbReference>
<evidence type="ECO:0000259" key="11">
    <source>
        <dbReference type="PROSITE" id="PS50089"/>
    </source>
</evidence>
<dbReference type="InterPro" id="IPR000330">
    <property type="entry name" value="SNF2_N"/>
</dbReference>
<feature type="domain" description="Helicase C-terminal" evidence="13">
    <location>
        <begin position="870"/>
        <end position="1028"/>
    </location>
</feature>
<dbReference type="InterPro" id="IPR027417">
    <property type="entry name" value="P-loop_NTPase"/>
</dbReference>
<reference evidence="14" key="1">
    <citation type="journal article" date="2020" name="Stud. Mycol.">
        <title>101 Dothideomycetes genomes: a test case for predicting lifestyles and emergence of pathogens.</title>
        <authorList>
            <person name="Haridas S."/>
            <person name="Albert R."/>
            <person name="Binder M."/>
            <person name="Bloem J."/>
            <person name="Labutti K."/>
            <person name="Salamov A."/>
            <person name="Andreopoulos B."/>
            <person name="Baker S."/>
            <person name="Barry K."/>
            <person name="Bills G."/>
            <person name="Bluhm B."/>
            <person name="Cannon C."/>
            <person name="Castanera R."/>
            <person name="Culley D."/>
            <person name="Daum C."/>
            <person name="Ezra D."/>
            <person name="Gonzalez J."/>
            <person name="Henrissat B."/>
            <person name="Kuo A."/>
            <person name="Liang C."/>
            <person name="Lipzen A."/>
            <person name="Lutzoni F."/>
            <person name="Magnuson J."/>
            <person name="Mondo S."/>
            <person name="Nolan M."/>
            <person name="Ohm R."/>
            <person name="Pangilinan J."/>
            <person name="Park H.-J."/>
            <person name="Ramirez L."/>
            <person name="Alfaro M."/>
            <person name="Sun H."/>
            <person name="Tritt A."/>
            <person name="Yoshinaga Y."/>
            <person name="Zwiers L.-H."/>
            <person name="Turgeon B."/>
            <person name="Goodwin S."/>
            <person name="Spatafora J."/>
            <person name="Crous P."/>
            <person name="Grigoriev I."/>
        </authorList>
    </citation>
    <scope>NUCLEOTIDE SEQUENCE</scope>
    <source>
        <strain evidence="14">CBS 269.34</strain>
    </source>
</reference>
<dbReference type="PANTHER" id="PTHR45626">
    <property type="entry name" value="TRANSCRIPTION TERMINATION FACTOR 2-RELATED"/>
    <property type="match status" value="1"/>
</dbReference>
<dbReference type="InterPro" id="IPR017907">
    <property type="entry name" value="Znf_RING_CS"/>
</dbReference>
<dbReference type="SUPFAM" id="SSF57850">
    <property type="entry name" value="RING/U-box"/>
    <property type="match status" value="1"/>
</dbReference>
<feature type="region of interest" description="Disordered" evidence="10">
    <location>
        <begin position="660"/>
        <end position="713"/>
    </location>
</feature>
<dbReference type="SMART" id="SM00490">
    <property type="entry name" value="HELICc"/>
    <property type="match status" value="1"/>
</dbReference>
<evidence type="ECO:0000259" key="12">
    <source>
        <dbReference type="PROSITE" id="PS51192"/>
    </source>
</evidence>
<sequence>MQRKAQIEEIKRNRDLSLSEDIAWMKAVSAETARLNKRKADKLREQEDMMSGFNDEDSLFLAESTPPRNDIEERSYTGTQFSWDNDSGYGDHMDPNDPGEGSSSGRRRQASIPRKTPKPDRLKGSMESMLVGFKAFEDDGPKKKRQMLEAAQAALPKGRGRAKGKAKATGNTSTAKKGRGGAKAGGKVAKKAKPVKYTGPSMTDVGSLFTSNVFTDQEGNEDRSDQPTFDKGRKDQALKQLIASVPLEHQKSARADKKVLLAATKDFTGHGSCKPDNDGKWLVRGMKTSLKSYQLLGSAFMRRRETAAEEPRGGLVADQMGLGKTVMMLANIINGKPPKDKKDGRATLIVASPALVEQWKEEIKAHCHPWAHGAIMTWRAGSRLDSTEALKVMDSHEIILTTYTDVMKSYPKTEPPIEITDPEEKQAWWMNEWEEKRGPLHRMRFLRVVLDEAQAIKNHTGRTSIACRGLMADHKWALSGTPVMNGITELYPYFKFLNVPHTGSFKIFKHNYCNKSDPDTTQRLLVRLNAFMIRRTHKDIMFGAPILKLPKATPITHWCEFNDIERSVYEIVRKRFIARINSFAAAGQLEKSYTNIFVMLLRLRQLTGHILTLQLTMQDLLEMEDIERLKQLTQSEVAGETDRGRQIVSIRTQLTAMIKKTREADKNKAAPRDSPAESSVRRSLSTDADLADKEDQDEDDEMEEEVSNGEVNITTGGGFGMRYEFQPYLDTLTSGKRWEAIKEKAKCAKCHQTPIDPWLTACSHIYCQGCLEDLQLEAATTGRERAVCSHCAQMFSYSVPCNDEDDRETPGRDSSLDMTGDEDSGTRNRVRRSRKNKEVRADRETIPDDWIDMCGNAVLPSAKTLAIKAQVLNWLHEAPDTKIIIYTQFLAIIRILTKICQEEKWAYCEYHGSMSLTARSNTIKTFAEDHGKKILLASLKCGGLGLNLTMASRVIVVDPWWNHAIEQQAFCRVFRYGQESKTYMTRFCVRNTVDEKLINMQERKTAEIDEVMEDDGKTMKKLGMKDLLRLFGPVREAEDGTPFILVDDPQNNGCVDPEYEDEDL</sequence>
<dbReference type="PROSITE" id="PS50089">
    <property type="entry name" value="ZF_RING_2"/>
    <property type="match status" value="1"/>
</dbReference>
<evidence type="ECO:0000256" key="1">
    <source>
        <dbReference type="ARBA" id="ARBA00007025"/>
    </source>
</evidence>
<organism evidence="14 15">
    <name type="scientific">Lophium mytilinum</name>
    <dbReference type="NCBI Taxonomy" id="390894"/>
    <lineage>
        <taxon>Eukaryota</taxon>
        <taxon>Fungi</taxon>
        <taxon>Dikarya</taxon>
        <taxon>Ascomycota</taxon>
        <taxon>Pezizomycotina</taxon>
        <taxon>Dothideomycetes</taxon>
        <taxon>Pleosporomycetidae</taxon>
        <taxon>Mytilinidiales</taxon>
        <taxon>Mytilinidiaceae</taxon>
        <taxon>Lophium</taxon>
    </lineage>
</organism>
<dbReference type="EMBL" id="MU004194">
    <property type="protein sequence ID" value="KAF2492188.1"/>
    <property type="molecule type" value="Genomic_DNA"/>
</dbReference>
<dbReference type="SUPFAM" id="SSF52540">
    <property type="entry name" value="P-loop containing nucleoside triphosphate hydrolases"/>
    <property type="match status" value="2"/>
</dbReference>
<evidence type="ECO:0000256" key="3">
    <source>
        <dbReference type="ARBA" id="ARBA00022741"/>
    </source>
</evidence>
<dbReference type="OrthoDB" id="448448at2759"/>
<evidence type="ECO:0000259" key="13">
    <source>
        <dbReference type="PROSITE" id="PS51194"/>
    </source>
</evidence>
<feature type="domain" description="Helicase ATP-binding" evidence="12">
    <location>
        <begin position="305"/>
        <end position="500"/>
    </location>
</feature>
<dbReference type="InterPro" id="IPR001841">
    <property type="entry name" value="Znf_RING"/>
</dbReference>
<feature type="domain" description="RING-type" evidence="11">
    <location>
        <begin position="747"/>
        <end position="791"/>
    </location>
</feature>
<dbReference type="CDD" id="cd18793">
    <property type="entry name" value="SF2_C_SNF"/>
    <property type="match status" value="1"/>
</dbReference>
<dbReference type="InterPro" id="IPR001650">
    <property type="entry name" value="Helicase_C-like"/>
</dbReference>
<dbReference type="GO" id="GO:0005524">
    <property type="term" value="F:ATP binding"/>
    <property type="evidence" value="ECO:0007669"/>
    <property type="project" value="UniProtKB-KW"/>
</dbReference>
<dbReference type="InterPro" id="IPR013083">
    <property type="entry name" value="Znf_RING/FYVE/PHD"/>
</dbReference>
<keyword evidence="7" id="KW-0862">Zinc</keyword>
<dbReference type="GO" id="GO:0006281">
    <property type="term" value="P:DNA repair"/>
    <property type="evidence" value="ECO:0007669"/>
    <property type="project" value="TreeGrafter"/>
</dbReference>
<dbReference type="GO" id="GO:0005634">
    <property type="term" value="C:nucleus"/>
    <property type="evidence" value="ECO:0007669"/>
    <property type="project" value="TreeGrafter"/>
</dbReference>
<keyword evidence="15" id="KW-1185">Reference proteome</keyword>
<feature type="region of interest" description="Disordered" evidence="10">
    <location>
        <begin position="33"/>
        <end position="187"/>
    </location>
</feature>
<dbReference type="Gene3D" id="3.40.50.300">
    <property type="entry name" value="P-loop containing nucleotide triphosphate hydrolases"/>
    <property type="match status" value="1"/>
</dbReference>
<evidence type="ECO:0000256" key="6">
    <source>
        <dbReference type="ARBA" id="ARBA00022806"/>
    </source>
</evidence>
<dbReference type="Gene3D" id="3.30.40.10">
    <property type="entry name" value="Zinc/RING finger domain, C3HC4 (zinc finger)"/>
    <property type="match status" value="1"/>
</dbReference>
<dbReference type="CDD" id="cd18008">
    <property type="entry name" value="DEXDc_SHPRH-like"/>
    <property type="match status" value="1"/>
</dbReference>
<dbReference type="GO" id="GO:0008270">
    <property type="term" value="F:zinc ion binding"/>
    <property type="evidence" value="ECO:0007669"/>
    <property type="project" value="UniProtKB-KW"/>
</dbReference>
<dbReference type="PROSITE" id="PS00518">
    <property type="entry name" value="ZF_RING_1"/>
    <property type="match status" value="1"/>
</dbReference>
<feature type="compositionally biased region" description="Acidic residues" evidence="10">
    <location>
        <begin position="692"/>
        <end position="707"/>
    </location>
</feature>
<dbReference type="Pfam" id="PF00271">
    <property type="entry name" value="Helicase_C"/>
    <property type="match status" value="1"/>
</dbReference>